<proteinExistence type="predicted"/>
<evidence type="ECO:0000313" key="2">
    <source>
        <dbReference type="Proteomes" id="UP000670092"/>
    </source>
</evidence>
<evidence type="ECO:0000313" key="1">
    <source>
        <dbReference type="EMBL" id="KAG5288940.1"/>
    </source>
</evidence>
<dbReference type="OrthoDB" id="10543853at2759"/>
<organism evidence="1 2">
    <name type="scientific">Ajellomyces capsulatus</name>
    <name type="common">Darling's disease fungus</name>
    <name type="synonym">Histoplasma capsulatum</name>
    <dbReference type="NCBI Taxonomy" id="5037"/>
    <lineage>
        <taxon>Eukaryota</taxon>
        <taxon>Fungi</taxon>
        <taxon>Dikarya</taxon>
        <taxon>Ascomycota</taxon>
        <taxon>Pezizomycotina</taxon>
        <taxon>Eurotiomycetes</taxon>
        <taxon>Eurotiomycetidae</taxon>
        <taxon>Onygenales</taxon>
        <taxon>Ajellomycetaceae</taxon>
        <taxon>Histoplasma</taxon>
    </lineage>
</organism>
<accession>A0A8H7YAR6</accession>
<dbReference type="VEuPathDB" id="FungiDB:I7I52_12591"/>
<comment type="caution">
    <text evidence="1">The sequence shown here is derived from an EMBL/GenBank/DDBJ whole genome shotgun (WGS) entry which is preliminary data.</text>
</comment>
<dbReference type="EMBL" id="JAEVHI010000006">
    <property type="protein sequence ID" value="KAG5288940.1"/>
    <property type="molecule type" value="Genomic_DNA"/>
</dbReference>
<gene>
    <name evidence="1" type="ORF">I7I52_12591</name>
</gene>
<reference evidence="1 2" key="1">
    <citation type="submission" date="2021-01" db="EMBL/GenBank/DDBJ databases">
        <title>Chromosome-level genome assembly of a human fungal pathogen reveals clustering of transcriptionally co-regulated genes.</title>
        <authorList>
            <person name="Voorhies M."/>
            <person name="Cohen S."/>
            <person name="Shea T.P."/>
            <person name="Petrus S."/>
            <person name="Munoz J.F."/>
            <person name="Poplawski S."/>
            <person name="Goldman W.E."/>
            <person name="Michael T."/>
            <person name="Cuomo C.A."/>
            <person name="Sil A."/>
            <person name="Beyhan S."/>
        </authorList>
    </citation>
    <scope>NUCLEOTIDE SEQUENCE [LARGE SCALE GENOMIC DNA]</scope>
    <source>
        <strain evidence="1 2">G184AR</strain>
    </source>
</reference>
<dbReference type="AlphaFoldDB" id="A0A8H7YAR6"/>
<protein>
    <submittedName>
        <fullName evidence="1">Uncharacterized protein</fullName>
    </submittedName>
</protein>
<name>A0A8H7YAR6_AJECA</name>
<dbReference type="Proteomes" id="UP000670092">
    <property type="component" value="Unassembled WGS sequence"/>
</dbReference>
<sequence length="68" mass="7626">MAHDLGAADFLARASPMQYIEGLLSRLSVQQYQPIQRQGSQAMATNSIQKFGIGGFSRLFSLRIYIYI</sequence>